<dbReference type="PIRSF" id="PIRSF028103">
    <property type="entry name" value="GcvR"/>
    <property type="match status" value="1"/>
</dbReference>
<evidence type="ECO:0000256" key="1">
    <source>
        <dbReference type="PIRNR" id="PIRNR028103"/>
    </source>
</evidence>
<dbReference type="AlphaFoldDB" id="A0A4Q0YRD0"/>
<gene>
    <name evidence="3" type="ORF">CS022_11690</name>
</gene>
<dbReference type="Proteomes" id="UP000290287">
    <property type="component" value="Unassembled WGS sequence"/>
</dbReference>
<dbReference type="RefSeq" id="WP_129122406.1">
    <property type="nucleotide sequence ID" value="NZ_PEIB01000012.1"/>
</dbReference>
<name>A0A4Q0YRD0_9GAMM</name>
<accession>A0A4Q0YRD0</accession>
<evidence type="ECO:0000313" key="4">
    <source>
        <dbReference type="Proteomes" id="UP000290287"/>
    </source>
</evidence>
<keyword evidence="1" id="KW-0963">Cytoplasm</keyword>
<comment type="caution">
    <text evidence="3">The sequence shown here is derived from an EMBL/GenBank/DDBJ whole genome shotgun (WGS) entry which is preliminary data.</text>
</comment>
<dbReference type="PROSITE" id="PS51671">
    <property type="entry name" value="ACT"/>
    <property type="match status" value="1"/>
</dbReference>
<dbReference type="PANTHER" id="PTHR34875:SF6">
    <property type="entry name" value="UPF0237 PROTEIN MJ1558"/>
    <property type="match status" value="1"/>
</dbReference>
<dbReference type="GO" id="GO:0006355">
    <property type="term" value="P:regulation of DNA-templated transcription"/>
    <property type="evidence" value="ECO:0007669"/>
    <property type="project" value="UniProtKB-UniRule"/>
</dbReference>
<dbReference type="Gene3D" id="3.30.70.260">
    <property type="match status" value="2"/>
</dbReference>
<dbReference type="GO" id="GO:0005737">
    <property type="term" value="C:cytoplasm"/>
    <property type="evidence" value="ECO:0007669"/>
    <property type="project" value="UniProtKB-SubCell"/>
</dbReference>
<dbReference type="Pfam" id="PF13740">
    <property type="entry name" value="ACT_6"/>
    <property type="match status" value="1"/>
</dbReference>
<dbReference type="PANTHER" id="PTHR34875">
    <property type="entry name" value="UPF0237 PROTEIN MJ1558"/>
    <property type="match status" value="1"/>
</dbReference>
<dbReference type="OrthoDB" id="12860at2"/>
<dbReference type="Pfam" id="PF01842">
    <property type="entry name" value="ACT"/>
    <property type="match status" value="1"/>
</dbReference>
<evidence type="ECO:0000313" key="3">
    <source>
        <dbReference type="EMBL" id="RXJ73153.1"/>
    </source>
</evidence>
<dbReference type="InterPro" id="IPR045865">
    <property type="entry name" value="ACT-like_dom_sf"/>
</dbReference>
<keyword evidence="1" id="KW-0804">Transcription</keyword>
<keyword evidence="1" id="KW-0678">Repressor</keyword>
<dbReference type="SUPFAM" id="SSF55021">
    <property type="entry name" value="ACT-like"/>
    <property type="match status" value="2"/>
</dbReference>
<organism evidence="3 4">
    <name type="scientific">Veronia nyctiphanis</name>
    <dbReference type="NCBI Taxonomy" id="1278244"/>
    <lineage>
        <taxon>Bacteria</taxon>
        <taxon>Pseudomonadati</taxon>
        <taxon>Pseudomonadota</taxon>
        <taxon>Gammaproteobacteria</taxon>
        <taxon>Vibrionales</taxon>
        <taxon>Vibrionaceae</taxon>
        <taxon>Veronia</taxon>
    </lineage>
</organism>
<dbReference type="EMBL" id="PEIB01000012">
    <property type="protein sequence ID" value="RXJ73153.1"/>
    <property type="molecule type" value="Genomic_DNA"/>
</dbReference>
<dbReference type="InterPro" id="IPR016867">
    <property type="entry name" value="GcvR"/>
</dbReference>
<evidence type="ECO:0000259" key="2">
    <source>
        <dbReference type="PROSITE" id="PS51671"/>
    </source>
</evidence>
<dbReference type="InterPro" id="IPR050990">
    <property type="entry name" value="UPF0237/GcvR_regulator"/>
</dbReference>
<protein>
    <recommendedName>
        <fullName evidence="1">Glycine cleavage system transcriptional repressor</fullName>
    </recommendedName>
</protein>
<proteinExistence type="predicted"/>
<keyword evidence="4" id="KW-1185">Reference proteome</keyword>
<dbReference type="CDD" id="cd04869">
    <property type="entry name" value="ACT_GcvR_2"/>
    <property type="match status" value="1"/>
</dbReference>
<reference evidence="3 4" key="1">
    <citation type="submission" date="2017-10" db="EMBL/GenBank/DDBJ databases">
        <title>Nyctiphanis sp. nov., isolated from the stomach of the euphausiid Nyctiphanes simplex (Hansen, 1911) in the Gulf of California.</title>
        <authorList>
            <person name="Gomez-Gil B."/>
            <person name="Aguilar-Mendez M."/>
            <person name="Lopez-Cortes A."/>
            <person name="Gomez-Gutierrez J."/>
            <person name="Roque A."/>
            <person name="Lang E."/>
            <person name="Gonzalez-Castillo A."/>
        </authorList>
    </citation>
    <scope>NUCLEOTIDE SEQUENCE [LARGE SCALE GENOMIC DNA]</scope>
    <source>
        <strain evidence="3 4">CAIM 600</strain>
    </source>
</reference>
<feature type="domain" description="ACT" evidence="2">
    <location>
        <begin position="88"/>
        <end position="167"/>
    </location>
</feature>
<sequence>MKQLVVTFIGPDRAGLVDQISNVIFVHHASWQASSLSNLAGMFTGIILVQVSENQFNPLCDALSQIDGLDVMISEGAEQSSTMHQACSLSVTGNDRPGIVQEVSRALATFGINISKMETHAQSAANAGTMIFLAQFKLTMPTSVSESDLQEALEALSDDLIVEFDQEESQ</sequence>
<comment type="subcellular location">
    <subcellularLocation>
        <location evidence="1">Cytoplasm</location>
    </subcellularLocation>
</comment>
<dbReference type="InterPro" id="IPR002912">
    <property type="entry name" value="ACT_dom"/>
</dbReference>